<dbReference type="Pfam" id="PF23394">
    <property type="entry name" value="DUF7102"/>
    <property type="match status" value="1"/>
</dbReference>
<evidence type="ECO:0000256" key="1">
    <source>
        <dbReference type="SAM" id="MobiDB-lite"/>
    </source>
</evidence>
<dbReference type="Proteomes" id="UP000053328">
    <property type="component" value="Unassembled WGS sequence"/>
</dbReference>
<name>A0A0D2BJ99_9EURO</name>
<dbReference type="VEuPathDB" id="FungiDB:PV08_02949"/>
<organism evidence="4 5">
    <name type="scientific">Exophiala spinifera</name>
    <dbReference type="NCBI Taxonomy" id="91928"/>
    <lineage>
        <taxon>Eukaryota</taxon>
        <taxon>Fungi</taxon>
        <taxon>Dikarya</taxon>
        <taxon>Ascomycota</taxon>
        <taxon>Pezizomycotina</taxon>
        <taxon>Eurotiomycetes</taxon>
        <taxon>Chaetothyriomycetidae</taxon>
        <taxon>Chaetothyriales</taxon>
        <taxon>Herpotrichiellaceae</taxon>
        <taxon>Exophiala</taxon>
    </lineage>
</organism>
<dbReference type="InterPro" id="IPR055528">
    <property type="entry name" value="DUF7102"/>
</dbReference>
<evidence type="ECO:0000313" key="5">
    <source>
        <dbReference type="Proteomes" id="UP000053328"/>
    </source>
</evidence>
<evidence type="ECO:0000313" key="4">
    <source>
        <dbReference type="EMBL" id="KIW18660.1"/>
    </source>
</evidence>
<feature type="region of interest" description="Disordered" evidence="1">
    <location>
        <begin position="1"/>
        <end position="53"/>
    </location>
</feature>
<dbReference type="AlphaFoldDB" id="A0A0D2BJ99"/>
<feature type="region of interest" description="Disordered" evidence="1">
    <location>
        <begin position="350"/>
        <end position="371"/>
    </location>
</feature>
<feature type="domain" description="DUF7102" evidence="2">
    <location>
        <begin position="420"/>
        <end position="576"/>
    </location>
</feature>
<dbReference type="GeneID" id="27330032"/>
<dbReference type="InterPro" id="IPR057559">
    <property type="entry name" value="SAM_6"/>
</dbReference>
<evidence type="ECO:0000259" key="3">
    <source>
        <dbReference type="Pfam" id="PF23395"/>
    </source>
</evidence>
<protein>
    <submittedName>
        <fullName evidence="4">Uncharacterized protein</fullName>
    </submittedName>
</protein>
<feature type="domain" description="SAM-like" evidence="3">
    <location>
        <begin position="587"/>
        <end position="659"/>
    </location>
</feature>
<dbReference type="HOGENOM" id="CLU_411043_0_0_1"/>
<dbReference type="OrthoDB" id="3647246at2759"/>
<dbReference type="EMBL" id="KN847493">
    <property type="protein sequence ID" value="KIW18660.1"/>
    <property type="molecule type" value="Genomic_DNA"/>
</dbReference>
<sequence length="668" mass="75116">MESAFTSPSPESCPPRRSRLEAKDEMDIDDPVSKADKNLDSDDADKDTAEHHAISHTEELRVEDSLKMEEHGFNGATPSYRLKLDSRINVCRYSMDSTPNPGPQCIRTSSSAKSSHPKLRLQAKSLKASVPDLQPAWLQYAARRIMQNETLEELLNKPSGVPPVAPTLEDNSCSNWQPFDMTMFQDTLREAIDDARSLSGILEPSANIMLSKQMLWKRPGLLLQESGDYSDFRMDVDNELNQETPVEFLSQVPQKRIALDSIHDVRPPMKRLLLDLETRPTTPPRRHFKPNRGRLKELIESQVGIPSSSVTMAAQNEVDTHGASRFSAANSLRTFLDLRGNKFKKTSFVEDSDKQQISDDPIRSTSSESSDSIKISLQTEIRAVPREQVPGTLMLASLTDMANMFLKNDMLTFEKFDPPRSIIVNTGMLRKDRCLITSLETHAEDSLSMIYRDMDSPDVILNPRACLVFTNLQALSQRSLPGQQGSAKEGLVQSIVSRLVRDFEITFVFVAMPDTGGSVSRNVQDAMNNFTGFCMTKSDRDANVCPIWVLTNTETNDTGDDLQSWVWRLIHQHAFVTAQLNDFAFIHEESIGELFFQRLGLNPMAAQVALHVLESPETTSAQVSRSWGLRELARLRTEGRMDLLREVLGLKTVRKLTSVLETTQYHLS</sequence>
<keyword evidence="5" id="KW-1185">Reference proteome</keyword>
<feature type="compositionally biased region" description="Basic and acidic residues" evidence="1">
    <location>
        <begin position="350"/>
        <end position="362"/>
    </location>
</feature>
<dbReference type="RefSeq" id="XP_016238876.1">
    <property type="nucleotide sequence ID" value="XM_016377306.1"/>
</dbReference>
<evidence type="ECO:0000259" key="2">
    <source>
        <dbReference type="Pfam" id="PF23394"/>
    </source>
</evidence>
<proteinExistence type="predicted"/>
<accession>A0A0D2BJ99</accession>
<reference evidence="4 5" key="1">
    <citation type="submission" date="2015-01" db="EMBL/GenBank/DDBJ databases">
        <title>The Genome Sequence of Exophiala spinifera CBS89968.</title>
        <authorList>
            <consortium name="The Broad Institute Genomics Platform"/>
            <person name="Cuomo C."/>
            <person name="de Hoog S."/>
            <person name="Gorbushina A."/>
            <person name="Stielow B."/>
            <person name="Teixiera M."/>
            <person name="Abouelleil A."/>
            <person name="Chapman S.B."/>
            <person name="Priest M."/>
            <person name="Young S.K."/>
            <person name="Wortman J."/>
            <person name="Nusbaum C."/>
            <person name="Birren B."/>
        </authorList>
    </citation>
    <scope>NUCLEOTIDE SEQUENCE [LARGE SCALE GENOMIC DNA]</scope>
    <source>
        <strain evidence="4 5">CBS 89968</strain>
    </source>
</reference>
<dbReference type="Pfam" id="PF23395">
    <property type="entry name" value="SAM_6"/>
    <property type="match status" value="1"/>
</dbReference>
<feature type="compositionally biased region" description="Basic and acidic residues" evidence="1">
    <location>
        <begin position="18"/>
        <end position="53"/>
    </location>
</feature>
<gene>
    <name evidence="4" type="ORF">PV08_02949</name>
</gene>